<keyword evidence="10" id="KW-0164">Citrullination</keyword>
<keyword evidence="12" id="KW-0539">Nucleus</keyword>
<organism evidence="15 16">
    <name type="scientific">Pocillopora damicornis</name>
    <name type="common">Cauliflower coral</name>
    <name type="synonym">Millepora damicornis</name>
    <dbReference type="NCBI Taxonomy" id="46731"/>
    <lineage>
        <taxon>Eukaryota</taxon>
        <taxon>Metazoa</taxon>
        <taxon>Cnidaria</taxon>
        <taxon>Anthozoa</taxon>
        <taxon>Hexacorallia</taxon>
        <taxon>Scleractinia</taxon>
        <taxon>Astrocoeniina</taxon>
        <taxon>Pocilloporidae</taxon>
        <taxon>Pocillopora</taxon>
    </lineage>
</organism>
<dbReference type="EMBL" id="RCHS01002769">
    <property type="protein sequence ID" value="RMX45844.1"/>
    <property type="molecule type" value="Genomic_DNA"/>
</dbReference>
<keyword evidence="16" id="KW-1185">Reference proteome</keyword>
<evidence type="ECO:0000313" key="15">
    <source>
        <dbReference type="EMBL" id="RMX45844.1"/>
    </source>
</evidence>
<protein>
    <recommendedName>
        <fullName evidence="5">Coiled-coil domain-containing protein 86</fullName>
    </recommendedName>
</protein>
<keyword evidence="6" id="KW-0158">Chromosome</keyword>
<evidence type="ECO:0000256" key="2">
    <source>
        <dbReference type="ARBA" id="ARBA00004286"/>
    </source>
</evidence>
<dbReference type="GO" id="GO:0005730">
    <property type="term" value="C:nucleolus"/>
    <property type="evidence" value="ECO:0007669"/>
    <property type="project" value="UniProtKB-SubCell"/>
</dbReference>
<sequence length="139" mass="16734">MVNLLTHVRASVSTWNNMAAPKTTEEGRKRKSIPRGKPKSGRVWKSEKKRKSAVIGVQPLHTPWDKKQKERMEKKLMKIYEKELRDETKRQKEEKRKKIEERRKQKEENEKKSQVVQEIKNTAKIKRMKKKQLRMLTTR</sequence>
<keyword evidence="11" id="KW-0175">Coiled coil</keyword>
<comment type="function">
    <text evidence="13">Required for proper chromosome segregation during mitosis and error-free mitotic progression.</text>
</comment>
<comment type="caution">
    <text evidence="15">The sequence shown here is derived from an EMBL/GenBank/DDBJ whole genome shotgun (WGS) entry which is preliminary data.</text>
</comment>
<evidence type="ECO:0000256" key="5">
    <source>
        <dbReference type="ARBA" id="ARBA00016738"/>
    </source>
</evidence>
<evidence type="ECO:0000256" key="7">
    <source>
        <dbReference type="ARBA" id="ARBA00022517"/>
    </source>
</evidence>
<dbReference type="AlphaFoldDB" id="A0A3M6TX24"/>
<feature type="compositionally biased region" description="Basic residues" evidence="14">
    <location>
        <begin position="29"/>
        <end position="52"/>
    </location>
</feature>
<proteinExistence type="inferred from homology"/>
<evidence type="ECO:0000256" key="4">
    <source>
        <dbReference type="ARBA" id="ARBA00007869"/>
    </source>
</evidence>
<evidence type="ECO:0000256" key="12">
    <source>
        <dbReference type="ARBA" id="ARBA00023242"/>
    </source>
</evidence>
<comment type="subcellular location">
    <subcellularLocation>
        <location evidence="2">Chromosome</location>
    </subcellularLocation>
    <subcellularLocation>
        <location evidence="3">Nucleus</location>
        <location evidence="3">Nucleolus</location>
    </subcellularLocation>
</comment>
<dbReference type="STRING" id="46731.A0A3M6TX24"/>
<evidence type="ECO:0000256" key="6">
    <source>
        <dbReference type="ARBA" id="ARBA00022454"/>
    </source>
</evidence>
<evidence type="ECO:0000256" key="13">
    <source>
        <dbReference type="ARBA" id="ARBA00093307"/>
    </source>
</evidence>
<reference evidence="15 16" key="1">
    <citation type="journal article" date="2018" name="Sci. Rep.">
        <title>Comparative analysis of the Pocillopora damicornis genome highlights role of immune system in coral evolution.</title>
        <authorList>
            <person name="Cunning R."/>
            <person name="Bay R.A."/>
            <person name="Gillette P."/>
            <person name="Baker A.C."/>
            <person name="Traylor-Knowles N."/>
        </authorList>
    </citation>
    <scope>NUCLEOTIDE SEQUENCE [LARGE SCALE GENOMIC DNA]</scope>
    <source>
        <strain evidence="15">RSMAS</strain>
        <tissue evidence="15">Whole animal</tissue>
    </source>
</reference>
<evidence type="ECO:0000256" key="3">
    <source>
        <dbReference type="ARBA" id="ARBA00004604"/>
    </source>
</evidence>
<evidence type="ECO:0000256" key="9">
    <source>
        <dbReference type="ARBA" id="ARBA00022553"/>
    </source>
</evidence>
<evidence type="ECO:0000256" key="14">
    <source>
        <dbReference type="SAM" id="MobiDB-lite"/>
    </source>
</evidence>
<evidence type="ECO:0000256" key="11">
    <source>
        <dbReference type="ARBA" id="ARBA00023054"/>
    </source>
</evidence>
<name>A0A3M6TX24_POCDA</name>
<dbReference type="Pfam" id="PF03879">
    <property type="entry name" value="Cgr1"/>
    <property type="match status" value="1"/>
</dbReference>
<evidence type="ECO:0000256" key="8">
    <source>
        <dbReference type="ARBA" id="ARBA00022552"/>
    </source>
</evidence>
<feature type="compositionally biased region" description="Basic and acidic residues" evidence="14">
    <location>
        <begin position="63"/>
        <end position="113"/>
    </location>
</feature>
<evidence type="ECO:0000256" key="10">
    <source>
        <dbReference type="ARBA" id="ARBA00022934"/>
    </source>
</evidence>
<dbReference type="PANTHER" id="PTHR13557:SF1">
    <property type="entry name" value="COILED-COIL DOMAIN-CONTAINING PROTEIN 86"/>
    <property type="match status" value="1"/>
</dbReference>
<comment type="similarity">
    <text evidence="4">Belongs to the CGR1 family.</text>
</comment>
<dbReference type="PANTHER" id="PTHR13557">
    <property type="entry name" value="COILED-COIL DOMAIN-CONTAINING PROTEIN 86"/>
    <property type="match status" value="1"/>
</dbReference>
<dbReference type="OrthoDB" id="277961at2759"/>
<keyword evidence="9" id="KW-0597">Phosphoprotein</keyword>
<comment type="function">
    <text evidence="1">Involved in nucleolar integrity and required for processing of the pre-rRNA for the 60S ribosome subunit.</text>
</comment>
<dbReference type="InterPro" id="IPR026570">
    <property type="entry name" value="CCDC86"/>
</dbReference>
<accession>A0A3M6TX24</accession>
<evidence type="ECO:0000313" key="16">
    <source>
        <dbReference type="Proteomes" id="UP000275408"/>
    </source>
</evidence>
<keyword evidence="7" id="KW-0690">Ribosome biogenesis</keyword>
<gene>
    <name evidence="15" type="ORF">pdam_00022701</name>
</gene>
<dbReference type="GO" id="GO:0006364">
    <property type="term" value="P:rRNA processing"/>
    <property type="evidence" value="ECO:0007669"/>
    <property type="project" value="UniProtKB-KW"/>
</dbReference>
<dbReference type="InterPro" id="IPR005579">
    <property type="entry name" value="Cgr1-like"/>
</dbReference>
<evidence type="ECO:0000256" key="1">
    <source>
        <dbReference type="ARBA" id="ARBA00004090"/>
    </source>
</evidence>
<feature type="region of interest" description="Disordered" evidence="14">
    <location>
        <begin position="16"/>
        <end position="118"/>
    </location>
</feature>
<dbReference type="GO" id="GO:0005694">
    <property type="term" value="C:chromosome"/>
    <property type="evidence" value="ECO:0007669"/>
    <property type="project" value="UniProtKB-SubCell"/>
</dbReference>
<keyword evidence="8" id="KW-0698">rRNA processing</keyword>
<dbReference type="Proteomes" id="UP000275408">
    <property type="component" value="Unassembled WGS sequence"/>
</dbReference>